<dbReference type="PANTHER" id="PTHR43280">
    <property type="entry name" value="ARAC-FAMILY TRANSCRIPTIONAL REGULATOR"/>
    <property type="match status" value="1"/>
</dbReference>
<evidence type="ECO:0000256" key="2">
    <source>
        <dbReference type="ARBA" id="ARBA00023125"/>
    </source>
</evidence>
<evidence type="ECO:0000313" key="5">
    <source>
        <dbReference type="EMBL" id="KFN03517.1"/>
    </source>
</evidence>
<dbReference type="Pfam" id="PF12833">
    <property type="entry name" value="HTH_18"/>
    <property type="match status" value="1"/>
</dbReference>
<dbReference type="PATRIC" id="fig|1405.8.peg.3458"/>
<dbReference type="PROSITE" id="PS01124">
    <property type="entry name" value="HTH_ARAC_FAMILY_2"/>
    <property type="match status" value="1"/>
</dbReference>
<dbReference type="Gene3D" id="1.10.10.60">
    <property type="entry name" value="Homeodomain-like"/>
    <property type="match status" value="2"/>
</dbReference>
<proteinExistence type="predicted"/>
<organism evidence="5 7">
    <name type="scientific">Bacillus clarus</name>
    <dbReference type="NCBI Taxonomy" id="2338372"/>
    <lineage>
        <taxon>Bacteria</taxon>
        <taxon>Bacillati</taxon>
        <taxon>Bacillota</taxon>
        <taxon>Bacilli</taxon>
        <taxon>Bacillales</taxon>
        <taxon>Bacillaceae</taxon>
        <taxon>Bacillus</taxon>
        <taxon>Bacillus cereus group</taxon>
    </lineage>
</organism>
<evidence type="ECO:0000256" key="3">
    <source>
        <dbReference type="ARBA" id="ARBA00023163"/>
    </source>
</evidence>
<dbReference type="CDD" id="cd00093">
    <property type="entry name" value="HTH_XRE"/>
    <property type="match status" value="1"/>
</dbReference>
<evidence type="ECO:0000259" key="4">
    <source>
        <dbReference type="PROSITE" id="PS01124"/>
    </source>
</evidence>
<keyword evidence="8" id="KW-1185">Reference proteome</keyword>
<name>A0A090YYR8_9BACI</name>
<dbReference type="Proteomes" id="UP000029389">
    <property type="component" value="Unassembled WGS sequence"/>
</dbReference>
<dbReference type="RefSeq" id="WP_042982138.1">
    <property type="nucleotide sequence ID" value="NZ_JMQC01000008.1"/>
</dbReference>
<dbReference type="EMBL" id="JMQC01000008">
    <property type="protein sequence ID" value="KFN03517.1"/>
    <property type="molecule type" value="Genomic_DNA"/>
</dbReference>
<dbReference type="InterPro" id="IPR001387">
    <property type="entry name" value="Cro/C1-type_HTH"/>
</dbReference>
<gene>
    <name evidence="6" type="ORF">D0U04_05440</name>
    <name evidence="5" type="ORF">DJ93_3370</name>
</gene>
<evidence type="ECO:0000313" key="7">
    <source>
        <dbReference type="Proteomes" id="UP000029389"/>
    </source>
</evidence>
<reference evidence="5 7" key="1">
    <citation type="submission" date="2014-04" db="EMBL/GenBank/DDBJ databases">
        <authorList>
            <person name="Bishop-Lilly K.A."/>
            <person name="Broomall S.M."/>
            <person name="Chain P.S."/>
            <person name="Chertkov O."/>
            <person name="Coyne S.R."/>
            <person name="Daligault H.E."/>
            <person name="Davenport K.W."/>
            <person name="Erkkila T."/>
            <person name="Frey K.G."/>
            <person name="Gibbons H.S."/>
            <person name="Gu W."/>
            <person name="Jaissle J."/>
            <person name="Johnson S.L."/>
            <person name="Koroleva G.I."/>
            <person name="Ladner J.T."/>
            <person name="Lo C.-C."/>
            <person name="Minogue T.D."/>
            <person name="Munk C."/>
            <person name="Palacios G.F."/>
            <person name="Redden C.L."/>
            <person name="Rosenzweig C.N."/>
            <person name="Scholz M.B."/>
            <person name="Teshima H."/>
            <person name="Xu Y."/>
        </authorList>
    </citation>
    <scope>NUCLEOTIDE SEQUENCE [LARGE SCALE GENOMIC DNA]</scope>
    <source>
        <strain evidence="5 7">BHP</strain>
    </source>
</reference>
<protein>
    <submittedName>
        <fullName evidence="6">AraC family transcriptional regulator</fullName>
    </submittedName>
    <submittedName>
        <fullName evidence="5">Helix-turn-helix domain protein</fullName>
    </submittedName>
</protein>
<dbReference type="PROSITE" id="PS00041">
    <property type="entry name" value="HTH_ARAC_FAMILY_1"/>
    <property type="match status" value="1"/>
</dbReference>
<evidence type="ECO:0000313" key="8">
    <source>
        <dbReference type="Proteomes" id="UP000264294"/>
    </source>
</evidence>
<sequence length="409" mass="47493">MNNSIDLQHLCDLVHNAFHVPIHILSTDKKILYHSTSDDVCSPFYSSKEEHLSDIYQENDPYNLPLFRSNSYLENFVLIHIENHDYIKGTIIIGPTIHPKESDDMTIKLRKEFNSNDKIQERLAYYQRLPEIKKTTLIDMGILLHYMIFNEKLDVGIVLEKNKLLEEVPYKIVKPDLYILKRRQNNPKTHNMALVHNYFLAIKEGNKEKLLQYMYAIPKEDDGIVLAADPIRNQKILGTIAITLATRYAIDGNLPSDIAFSLSFLYIQTMEQLDSVDSVKRLSGDALRTFADRVKEYNAQKYSNAITTCMNHISKNIYDGISLNELADHLGITPTYLSKLFKKEMGIPLSEYIQKVRVEEAKKLLTLTTYPLSDICAWLNFNDQSYFTRVFKKSTNMTPRQYREKYTVI</sequence>
<dbReference type="SMART" id="SM00342">
    <property type="entry name" value="HTH_ARAC"/>
    <property type="match status" value="1"/>
</dbReference>
<dbReference type="InterPro" id="IPR018060">
    <property type="entry name" value="HTH_AraC"/>
</dbReference>
<dbReference type="Proteomes" id="UP000264294">
    <property type="component" value="Unassembled WGS sequence"/>
</dbReference>
<dbReference type="SUPFAM" id="SSF46689">
    <property type="entry name" value="Homeodomain-like"/>
    <property type="match status" value="2"/>
</dbReference>
<accession>A0A090YYR8</accession>
<keyword evidence="1" id="KW-0805">Transcription regulation</keyword>
<evidence type="ECO:0000256" key="1">
    <source>
        <dbReference type="ARBA" id="ARBA00023015"/>
    </source>
</evidence>
<dbReference type="GO" id="GO:0003700">
    <property type="term" value="F:DNA-binding transcription factor activity"/>
    <property type="evidence" value="ECO:0007669"/>
    <property type="project" value="InterPro"/>
</dbReference>
<dbReference type="InterPro" id="IPR009057">
    <property type="entry name" value="Homeodomain-like_sf"/>
</dbReference>
<comment type="caution">
    <text evidence="5">The sequence shown here is derived from an EMBL/GenBank/DDBJ whole genome shotgun (WGS) entry which is preliminary data.</text>
</comment>
<reference evidence="6 8" key="2">
    <citation type="submission" date="2018-08" db="EMBL/GenBank/DDBJ databases">
        <title>Bacillus clarus sp. nov. strain PS00077A.</title>
        <authorList>
            <person name="Mendez Acevedo M."/>
            <person name="Carroll L."/>
            <person name="Mukherjee M."/>
            <person name="Wiedmann M."/>
            <person name="Kovac J."/>
        </authorList>
    </citation>
    <scope>NUCLEOTIDE SEQUENCE [LARGE SCALE GENOMIC DNA]</scope>
    <source>
        <strain evidence="6 8">PS00077A</strain>
    </source>
</reference>
<dbReference type="GO" id="GO:0043565">
    <property type="term" value="F:sequence-specific DNA binding"/>
    <property type="evidence" value="ECO:0007669"/>
    <property type="project" value="InterPro"/>
</dbReference>
<dbReference type="EMBL" id="QVOD01000004">
    <property type="protein sequence ID" value="RFT67905.1"/>
    <property type="molecule type" value="Genomic_DNA"/>
</dbReference>
<keyword evidence="2" id="KW-0238">DNA-binding</keyword>
<keyword evidence="3" id="KW-0804">Transcription</keyword>
<evidence type="ECO:0000313" key="6">
    <source>
        <dbReference type="EMBL" id="RFT67905.1"/>
    </source>
</evidence>
<feature type="domain" description="HTH araC/xylS-type" evidence="4">
    <location>
        <begin position="307"/>
        <end position="405"/>
    </location>
</feature>
<dbReference type="PANTHER" id="PTHR43280:SF34">
    <property type="entry name" value="ARAC-FAMILY TRANSCRIPTIONAL REGULATOR"/>
    <property type="match status" value="1"/>
</dbReference>
<dbReference type="AlphaFoldDB" id="A0A090YYR8"/>
<dbReference type="InterPro" id="IPR018062">
    <property type="entry name" value="HTH_AraC-typ_CS"/>
</dbReference>